<feature type="domain" description="Putative DNA-binding" evidence="1">
    <location>
        <begin position="9"/>
        <end position="113"/>
    </location>
</feature>
<sequence>MSDLKQIQEWMVGVITHPKGAVIGAEETSINDQHWNIQSVVSPSDTLTSEQRIGIYHNGYFARLIECFKVEYRGLLNALGEKLFQHFAWNFLLEHPSTSYTLNDLGKLFPSFLESTLLENESAPESWQLFILDVAKFERTFTEVYNGEGHETLLDTKSSNQLQTSPAIVMLDLKFPVAECIGHFREDNFTSFPEPMISHYVFTRQNYMVKVYRLEDSEYQILLDWKSGVLDSCPDTFRQKWKAIGVGY</sequence>
<keyword evidence="3" id="KW-1185">Reference proteome</keyword>
<dbReference type="InterPro" id="IPR018640">
    <property type="entry name" value="DUF2063"/>
</dbReference>
<accession>A0A6N9NIM2</accession>
<evidence type="ECO:0000313" key="2">
    <source>
        <dbReference type="EMBL" id="NBG65689.1"/>
    </source>
</evidence>
<name>A0A6N9NIM2_9FLAO</name>
<reference evidence="2 3" key="1">
    <citation type="submission" date="2019-12" db="EMBL/GenBank/DDBJ databases">
        <authorList>
            <person name="Zhao J."/>
        </authorList>
    </citation>
    <scope>NUCLEOTIDE SEQUENCE [LARGE SCALE GENOMIC DNA]</scope>
    <source>
        <strain evidence="2 3">S-15</strain>
    </source>
</reference>
<protein>
    <recommendedName>
        <fullName evidence="1">Putative DNA-binding domain-containing protein</fullName>
    </recommendedName>
</protein>
<comment type="caution">
    <text evidence="2">The sequence shown here is derived from an EMBL/GenBank/DDBJ whole genome shotgun (WGS) entry which is preliminary data.</text>
</comment>
<evidence type="ECO:0000259" key="1">
    <source>
        <dbReference type="Pfam" id="PF09836"/>
    </source>
</evidence>
<dbReference type="AlphaFoldDB" id="A0A6N9NIM2"/>
<dbReference type="EMBL" id="WWNE01000005">
    <property type="protein sequence ID" value="NBG65689.1"/>
    <property type="molecule type" value="Genomic_DNA"/>
</dbReference>
<dbReference type="Proteomes" id="UP000470771">
    <property type="component" value="Unassembled WGS sequence"/>
</dbReference>
<dbReference type="RefSeq" id="WP_160632633.1">
    <property type="nucleotide sequence ID" value="NZ_WWNE01000005.1"/>
</dbReference>
<evidence type="ECO:0000313" key="3">
    <source>
        <dbReference type="Proteomes" id="UP000470771"/>
    </source>
</evidence>
<proteinExistence type="predicted"/>
<organism evidence="2 3">
    <name type="scientific">Acidiluteibacter ferrifornacis</name>
    <dbReference type="NCBI Taxonomy" id="2692424"/>
    <lineage>
        <taxon>Bacteria</taxon>
        <taxon>Pseudomonadati</taxon>
        <taxon>Bacteroidota</taxon>
        <taxon>Flavobacteriia</taxon>
        <taxon>Flavobacteriales</taxon>
        <taxon>Cryomorphaceae</taxon>
        <taxon>Acidiluteibacter</taxon>
    </lineage>
</organism>
<dbReference type="Pfam" id="PF09836">
    <property type="entry name" value="DUF2063"/>
    <property type="match status" value="1"/>
</dbReference>
<gene>
    <name evidence="2" type="ORF">GQN54_06140</name>
</gene>